<evidence type="ECO:0000256" key="2">
    <source>
        <dbReference type="ARBA" id="ARBA00022475"/>
    </source>
</evidence>
<accession>A0ABW3FP27</accession>
<dbReference type="SUPFAM" id="SSF103473">
    <property type="entry name" value="MFS general substrate transporter"/>
    <property type="match status" value="1"/>
</dbReference>
<keyword evidence="9" id="KW-1185">Reference proteome</keyword>
<dbReference type="PANTHER" id="PTHR43124:SF3">
    <property type="entry name" value="CHLORAMPHENICOL EFFLUX PUMP RV0191"/>
    <property type="match status" value="1"/>
</dbReference>
<dbReference type="InterPro" id="IPR036259">
    <property type="entry name" value="MFS_trans_sf"/>
</dbReference>
<keyword evidence="4 6" id="KW-1133">Transmembrane helix</keyword>
<feature type="transmembrane region" description="Helical" evidence="6">
    <location>
        <begin position="183"/>
        <end position="203"/>
    </location>
</feature>
<feature type="transmembrane region" description="Helical" evidence="6">
    <location>
        <begin position="63"/>
        <end position="84"/>
    </location>
</feature>
<evidence type="ECO:0000313" key="8">
    <source>
        <dbReference type="EMBL" id="MFD0919538.1"/>
    </source>
</evidence>
<comment type="subcellular location">
    <subcellularLocation>
        <location evidence="1">Cell membrane</location>
        <topology evidence="1">Multi-pass membrane protein</topology>
    </subcellularLocation>
</comment>
<feature type="transmembrane region" description="Helical" evidence="6">
    <location>
        <begin position="280"/>
        <end position="300"/>
    </location>
</feature>
<feature type="domain" description="Major facilitator superfamily (MFS) profile" evidence="7">
    <location>
        <begin position="28"/>
        <end position="426"/>
    </location>
</feature>
<sequence length="442" mass="45680">MKSHALSAGELPGRTRTAAARPPLYPWVVFALTFGLLLSDYMSRQVLNAVFPFLKAEWALSDSQLASLTSVVALTVGVLTFPLAILADRWGRVRSLVLMAAIWSAATLACAVAADYGQLLAARFLVGAGEAAYGSVGIAVVLSVFAPHVRATFGGAFMAGGSFGSTIGIALGGIIAVQFGWRWALASMAAVGLVLVVVFRLTVTQRRVDRYRCEDAGTAVEESEADAARRVPLSSLFSNTSVLCVYLGSGLQMFVAAVLLAWTPSYLNRYHAMSPDTAGMVSAVVVLLIGAGMIACGAITDRISRQRPERKWTTAVCCSTASAVLLAIGFQLPESGLQLVVIGCGAFFSAGASGPATAMVAELTHPSLRASGFGALTLANSLLGLAAGPFAVGVLADSAGLLTALRIAPLVHVGAVAALLIGKRCLPAGLRRPAALNDRASA</sequence>
<feature type="transmembrane region" description="Helical" evidence="6">
    <location>
        <begin position="24"/>
        <end position="43"/>
    </location>
</feature>
<dbReference type="InterPro" id="IPR020846">
    <property type="entry name" value="MFS_dom"/>
</dbReference>
<feature type="transmembrane region" description="Helical" evidence="6">
    <location>
        <begin position="338"/>
        <end position="361"/>
    </location>
</feature>
<feature type="transmembrane region" description="Helical" evidence="6">
    <location>
        <begin position="312"/>
        <end position="332"/>
    </location>
</feature>
<feature type="transmembrane region" description="Helical" evidence="6">
    <location>
        <begin position="96"/>
        <end position="114"/>
    </location>
</feature>
<dbReference type="InterPro" id="IPR011701">
    <property type="entry name" value="MFS"/>
</dbReference>
<dbReference type="RefSeq" id="WP_263252615.1">
    <property type="nucleotide sequence ID" value="NZ_BAABLT010000001.1"/>
</dbReference>
<evidence type="ECO:0000256" key="4">
    <source>
        <dbReference type="ARBA" id="ARBA00022989"/>
    </source>
</evidence>
<feature type="transmembrane region" description="Helical" evidence="6">
    <location>
        <begin position="236"/>
        <end position="260"/>
    </location>
</feature>
<dbReference type="InterPro" id="IPR050189">
    <property type="entry name" value="MFS_Efflux_Transporters"/>
</dbReference>
<keyword evidence="2" id="KW-1003">Cell membrane</keyword>
<feature type="transmembrane region" description="Helical" evidence="6">
    <location>
        <begin position="157"/>
        <end position="177"/>
    </location>
</feature>
<reference evidence="9" key="1">
    <citation type="journal article" date="2019" name="Int. J. Syst. Evol. Microbiol.">
        <title>The Global Catalogue of Microorganisms (GCM) 10K type strain sequencing project: providing services to taxonomists for standard genome sequencing and annotation.</title>
        <authorList>
            <consortium name="The Broad Institute Genomics Platform"/>
            <consortium name="The Broad Institute Genome Sequencing Center for Infectious Disease"/>
            <person name="Wu L."/>
            <person name="Ma J."/>
        </authorList>
    </citation>
    <scope>NUCLEOTIDE SEQUENCE [LARGE SCALE GENOMIC DNA]</scope>
    <source>
        <strain evidence="9">CCUG 56401</strain>
    </source>
</reference>
<evidence type="ECO:0000313" key="9">
    <source>
        <dbReference type="Proteomes" id="UP001597018"/>
    </source>
</evidence>
<organism evidence="8 9">
    <name type="scientific">Saccharopolyspora rosea</name>
    <dbReference type="NCBI Taxonomy" id="524884"/>
    <lineage>
        <taxon>Bacteria</taxon>
        <taxon>Bacillati</taxon>
        <taxon>Actinomycetota</taxon>
        <taxon>Actinomycetes</taxon>
        <taxon>Pseudonocardiales</taxon>
        <taxon>Pseudonocardiaceae</taxon>
        <taxon>Saccharopolyspora</taxon>
    </lineage>
</organism>
<dbReference type="Pfam" id="PF07690">
    <property type="entry name" value="MFS_1"/>
    <property type="match status" value="1"/>
</dbReference>
<dbReference type="Gene3D" id="1.20.1250.20">
    <property type="entry name" value="MFS general substrate transporter like domains"/>
    <property type="match status" value="1"/>
</dbReference>
<proteinExistence type="predicted"/>
<keyword evidence="5 6" id="KW-0472">Membrane</keyword>
<evidence type="ECO:0000256" key="5">
    <source>
        <dbReference type="ARBA" id="ARBA00023136"/>
    </source>
</evidence>
<dbReference type="PANTHER" id="PTHR43124">
    <property type="entry name" value="PURINE EFFLUX PUMP PBUE"/>
    <property type="match status" value="1"/>
</dbReference>
<comment type="caution">
    <text evidence="8">The sequence shown here is derived from an EMBL/GenBank/DDBJ whole genome shotgun (WGS) entry which is preliminary data.</text>
</comment>
<protein>
    <submittedName>
        <fullName evidence="8">MFS transporter</fullName>
    </submittedName>
</protein>
<feature type="transmembrane region" description="Helical" evidence="6">
    <location>
        <begin position="373"/>
        <end position="395"/>
    </location>
</feature>
<gene>
    <name evidence="8" type="ORF">ACFQ16_07270</name>
</gene>
<name>A0ABW3FP27_9PSEU</name>
<dbReference type="EMBL" id="JBHTIW010000003">
    <property type="protein sequence ID" value="MFD0919538.1"/>
    <property type="molecule type" value="Genomic_DNA"/>
</dbReference>
<dbReference type="PROSITE" id="PS50850">
    <property type="entry name" value="MFS"/>
    <property type="match status" value="1"/>
</dbReference>
<evidence type="ECO:0000256" key="6">
    <source>
        <dbReference type="SAM" id="Phobius"/>
    </source>
</evidence>
<keyword evidence="3 6" id="KW-0812">Transmembrane</keyword>
<evidence type="ECO:0000259" key="7">
    <source>
        <dbReference type="PROSITE" id="PS50850"/>
    </source>
</evidence>
<dbReference type="Proteomes" id="UP001597018">
    <property type="component" value="Unassembled WGS sequence"/>
</dbReference>
<feature type="transmembrane region" description="Helical" evidence="6">
    <location>
        <begin position="120"/>
        <end position="145"/>
    </location>
</feature>
<evidence type="ECO:0000256" key="1">
    <source>
        <dbReference type="ARBA" id="ARBA00004651"/>
    </source>
</evidence>
<evidence type="ECO:0000256" key="3">
    <source>
        <dbReference type="ARBA" id="ARBA00022692"/>
    </source>
</evidence>
<feature type="transmembrane region" description="Helical" evidence="6">
    <location>
        <begin position="401"/>
        <end position="422"/>
    </location>
</feature>